<feature type="transmembrane region" description="Helical" evidence="8">
    <location>
        <begin position="380"/>
        <end position="402"/>
    </location>
</feature>
<dbReference type="Gene3D" id="1.20.1250.20">
    <property type="entry name" value="MFS general substrate transporter like domains"/>
    <property type="match status" value="1"/>
</dbReference>
<dbReference type="Pfam" id="PF01770">
    <property type="entry name" value="Folate_carrier"/>
    <property type="match status" value="1"/>
</dbReference>
<dbReference type="PANTHER" id="PTHR10686:SF18">
    <property type="entry name" value="IP11787P-RELATED"/>
    <property type="match status" value="1"/>
</dbReference>
<keyword evidence="7" id="KW-0325">Glycoprotein</keyword>
<dbReference type="GO" id="GO:0090482">
    <property type="term" value="F:vitamin transmembrane transporter activity"/>
    <property type="evidence" value="ECO:0007669"/>
    <property type="project" value="InterPro"/>
</dbReference>
<name>A0AAD7ZJI0_DIPPU</name>
<protein>
    <recommendedName>
        <fullName evidence="12">Thiamine transporter 2</fullName>
    </recommendedName>
</protein>
<accession>A0AAD7ZJI0</accession>
<proteinExistence type="inferred from homology"/>
<dbReference type="Proteomes" id="UP001233999">
    <property type="component" value="Unassembled WGS sequence"/>
</dbReference>
<dbReference type="PIRSF" id="PIRSF028739">
    <property type="entry name" value="Folate_carrier"/>
    <property type="match status" value="1"/>
</dbReference>
<feature type="transmembrane region" description="Helical" evidence="8">
    <location>
        <begin position="137"/>
        <end position="154"/>
    </location>
</feature>
<feature type="transmembrane region" description="Helical" evidence="8">
    <location>
        <begin position="290"/>
        <end position="313"/>
    </location>
</feature>
<comment type="similarity">
    <text evidence="2">Belongs to the reduced folate carrier (RFC) transporter (TC 2.A.48) family.</text>
</comment>
<dbReference type="PANTHER" id="PTHR10686">
    <property type="entry name" value="FOLATE TRANSPORTER"/>
    <property type="match status" value="1"/>
</dbReference>
<organism evidence="10 11">
    <name type="scientific">Diploptera punctata</name>
    <name type="common">Pacific beetle cockroach</name>
    <dbReference type="NCBI Taxonomy" id="6984"/>
    <lineage>
        <taxon>Eukaryota</taxon>
        <taxon>Metazoa</taxon>
        <taxon>Ecdysozoa</taxon>
        <taxon>Arthropoda</taxon>
        <taxon>Hexapoda</taxon>
        <taxon>Insecta</taxon>
        <taxon>Pterygota</taxon>
        <taxon>Neoptera</taxon>
        <taxon>Polyneoptera</taxon>
        <taxon>Dictyoptera</taxon>
        <taxon>Blattodea</taxon>
        <taxon>Blaberoidea</taxon>
        <taxon>Blaberidae</taxon>
        <taxon>Diplopterinae</taxon>
        <taxon>Diploptera</taxon>
    </lineage>
</organism>
<evidence type="ECO:0000256" key="4">
    <source>
        <dbReference type="ARBA" id="ARBA00022954"/>
    </source>
</evidence>
<feature type="transmembrane region" description="Helical" evidence="8">
    <location>
        <begin position="255"/>
        <end position="278"/>
    </location>
</feature>
<comment type="subcellular location">
    <subcellularLocation>
        <location evidence="1">Membrane</location>
    </subcellularLocation>
</comment>
<feature type="transmembrane region" description="Helical" evidence="8">
    <location>
        <begin position="166"/>
        <end position="185"/>
    </location>
</feature>
<sequence length="429" mass="48887">METWLKISLLLCIFGAVKEFRPSEPFITPYLLGEWKNFTEEQVNQEIFPVGTYTYLAALVVVFLVTDLLRYKPVIIIDGLFAVATWSLLIWGKDVLAMQILEIFYGFFMAAEVAYYTYIYAQVDREHYQKVTSHTRTAYLFGRAMSGIVSQILVSTGTMDYHQLNYISLTSVSFATIWAFFLPSVRHSIYFYRENNNQTGIPLTNSSDVKDTYSSSDAHYENKIGFVTRWKNAHHYLWRDFKIAYTNLYVLKWSLWWALATCGFLQCLNYIQLIWQSIMVSNNQNINRELYNGAVEALYTLIGAGASLGLGWLRLNWQVLGDATMAVCSIIEGLLIIYSALTNSMMAAYICYILFGVIYHTMITVANAEVAKHLSEDSYGLIFGINTFIALALQSTLTLIVVSEAGLGLEIHPQVRGSYLMSFINIYLV</sequence>
<feature type="transmembrane region" description="Helical" evidence="8">
    <location>
        <begin position="46"/>
        <end position="66"/>
    </location>
</feature>
<evidence type="ECO:0000313" key="11">
    <source>
        <dbReference type="Proteomes" id="UP001233999"/>
    </source>
</evidence>
<dbReference type="EMBL" id="JASPKZ010007909">
    <property type="protein sequence ID" value="KAJ9581497.1"/>
    <property type="molecule type" value="Genomic_DNA"/>
</dbReference>
<feature type="signal peptide" evidence="9">
    <location>
        <begin position="1"/>
        <end position="19"/>
    </location>
</feature>
<feature type="transmembrane region" description="Helical" evidence="8">
    <location>
        <begin position="103"/>
        <end position="121"/>
    </location>
</feature>
<keyword evidence="9" id="KW-0732">Signal</keyword>
<dbReference type="SUPFAM" id="SSF103473">
    <property type="entry name" value="MFS general substrate transporter"/>
    <property type="match status" value="1"/>
</dbReference>
<feature type="transmembrane region" description="Helical" evidence="8">
    <location>
        <begin position="347"/>
        <end position="368"/>
    </location>
</feature>
<gene>
    <name evidence="10" type="ORF">L9F63_023323</name>
</gene>
<evidence type="ECO:0000256" key="3">
    <source>
        <dbReference type="ARBA" id="ARBA00022692"/>
    </source>
</evidence>
<evidence type="ECO:0000313" key="10">
    <source>
        <dbReference type="EMBL" id="KAJ9581497.1"/>
    </source>
</evidence>
<feature type="non-terminal residue" evidence="10">
    <location>
        <position position="429"/>
    </location>
</feature>
<dbReference type="GO" id="GO:0005542">
    <property type="term" value="F:folic acid binding"/>
    <property type="evidence" value="ECO:0007669"/>
    <property type="project" value="UniProtKB-KW"/>
</dbReference>
<dbReference type="AlphaFoldDB" id="A0AAD7ZJI0"/>
<dbReference type="NCBIfam" id="TIGR00806">
    <property type="entry name" value="rfc"/>
    <property type="match status" value="1"/>
</dbReference>
<feature type="transmembrane region" description="Helical" evidence="8">
    <location>
        <begin position="320"/>
        <end position="341"/>
    </location>
</feature>
<evidence type="ECO:0008006" key="12">
    <source>
        <dbReference type="Google" id="ProtNLM"/>
    </source>
</evidence>
<dbReference type="GO" id="GO:0005886">
    <property type="term" value="C:plasma membrane"/>
    <property type="evidence" value="ECO:0007669"/>
    <property type="project" value="TreeGrafter"/>
</dbReference>
<evidence type="ECO:0000256" key="9">
    <source>
        <dbReference type="SAM" id="SignalP"/>
    </source>
</evidence>
<reference evidence="10" key="2">
    <citation type="submission" date="2023-05" db="EMBL/GenBank/DDBJ databases">
        <authorList>
            <person name="Fouks B."/>
        </authorList>
    </citation>
    <scope>NUCLEOTIDE SEQUENCE</scope>
    <source>
        <strain evidence="10">Stay&amp;Tobe</strain>
        <tissue evidence="10">Testes</tissue>
    </source>
</reference>
<keyword evidence="4" id="KW-0290">Folate-binding</keyword>
<dbReference type="FunFam" id="1.20.1250.20:FF:000298">
    <property type="entry name" value="Thiamine transporter"/>
    <property type="match status" value="1"/>
</dbReference>
<feature type="transmembrane region" description="Helical" evidence="8">
    <location>
        <begin position="73"/>
        <end position="91"/>
    </location>
</feature>
<reference evidence="10" key="1">
    <citation type="journal article" date="2023" name="IScience">
        <title>Live-bearing cockroach genome reveals convergent evolutionary mechanisms linked to viviparity in insects and beyond.</title>
        <authorList>
            <person name="Fouks B."/>
            <person name="Harrison M.C."/>
            <person name="Mikhailova A.A."/>
            <person name="Marchal E."/>
            <person name="English S."/>
            <person name="Carruthers M."/>
            <person name="Jennings E.C."/>
            <person name="Chiamaka E.L."/>
            <person name="Frigard R.A."/>
            <person name="Pippel M."/>
            <person name="Attardo G.M."/>
            <person name="Benoit J.B."/>
            <person name="Bornberg-Bauer E."/>
            <person name="Tobe S.S."/>
        </authorList>
    </citation>
    <scope>NUCLEOTIDE SEQUENCE</scope>
    <source>
        <strain evidence="10">Stay&amp;Tobe</strain>
    </source>
</reference>
<keyword evidence="6 8" id="KW-0472">Membrane</keyword>
<evidence type="ECO:0000256" key="5">
    <source>
        <dbReference type="ARBA" id="ARBA00022989"/>
    </source>
</evidence>
<feature type="chain" id="PRO_5041949976" description="Thiamine transporter 2" evidence="9">
    <location>
        <begin position="20"/>
        <end position="429"/>
    </location>
</feature>
<evidence type="ECO:0000256" key="7">
    <source>
        <dbReference type="ARBA" id="ARBA00023180"/>
    </source>
</evidence>
<evidence type="ECO:0000256" key="6">
    <source>
        <dbReference type="ARBA" id="ARBA00023136"/>
    </source>
</evidence>
<evidence type="ECO:0000256" key="1">
    <source>
        <dbReference type="ARBA" id="ARBA00004370"/>
    </source>
</evidence>
<evidence type="ECO:0000256" key="2">
    <source>
        <dbReference type="ARBA" id="ARBA00005773"/>
    </source>
</evidence>
<evidence type="ECO:0000256" key="8">
    <source>
        <dbReference type="SAM" id="Phobius"/>
    </source>
</evidence>
<dbReference type="InterPro" id="IPR036259">
    <property type="entry name" value="MFS_trans_sf"/>
</dbReference>
<comment type="caution">
    <text evidence="10">The sequence shown here is derived from an EMBL/GenBank/DDBJ whole genome shotgun (WGS) entry which is preliminary data.</text>
</comment>
<keyword evidence="3 8" id="KW-0812">Transmembrane</keyword>
<dbReference type="InterPro" id="IPR002666">
    <property type="entry name" value="Folate_carrier"/>
</dbReference>
<keyword evidence="11" id="KW-1185">Reference proteome</keyword>
<keyword evidence="5 8" id="KW-1133">Transmembrane helix</keyword>